<dbReference type="EMBL" id="NRRY01000034">
    <property type="protein sequence ID" value="MBK1620202.1"/>
    <property type="molecule type" value="Genomic_DNA"/>
</dbReference>
<dbReference type="AlphaFoldDB" id="A0A9X0WAR8"/>
<evidence type="ECO:0000313" key="2">
    <source>
        <dbReference type="EMBL" id="MBK1620202.1"/>
    </source>
</evidence>
<sequence length="149" mass="15327">MRRVIYAGFSAGALAALVAARNDPHALGAVTLDLVDAEGIGEKAARDLDKPLIGLAGESTNCNANDNARAVFASTSWARVTRIAGAGHCDFEAPTDDLCELVCTDPDQAGAERTAELRKFILSQTLEAIDALITGSANGGDSLTVPVSG</sequence>
<feature type="chain" id="PRO_5040864832" description="Alpha/beta hydrolase" evidence="1">
    <location>
        <begin position="16"/>
        <end position="149"/>
    </location>
</feature>
<dbReference type="InterPro" id="IPR029058">
    <property type="entry name" value="AB_hydrolase_fold"/>
</dbReference>
<dbReference type="Gene3D" id="3.40.50.1820">
    <property type="entry name" value="alpha/beta hydrolase"/>
    <property type="match status" value="1"/>
</dbReference>
<evidence type="ECO:0008006" key="4">
    <source>
        <dbReference type="Google" id="ProtNLM"/>
    </source>
</evidence>
<dbReference type="RefSeq" id="WP_200246819.1">
    <property type="nucleotide sequence ID" value="NZ_NRRY01000034.1"/>
</dbReference>
<name>A0A9X0WAR8_9GAMM</name>
<comment type="caution">
    <text evidence="2">The sequence shown here is derived from an EMBL/GenBank/DDBJ whole genome shotgun (WGS) entry which is preliminary data.</text>
</comment>
<keyword evidence="3" id="KW-1185">Reference proteome</keyword>
<organism evidence="2 3">
    <name type="scientific">Lamprobacter modestohalophilus</name>
    <dbReference type="NCBI Taxonomy" id="1064514"/>
    <lineage>
        <taxon>Bacteria</taxon>
        <taxon>Pseudomonadati</taxon>
        <taxon>Pseudomonadota</taxon>
        <taxon>Gammaproteobacteria</taxon>
        <taxon>Chromatiales</taxon>
        <taxon>Chromatiaceae</taxon>
        <taxon>Lamprobacter</taxon>
    </lineage>
</organism>
<gene>
    <name evidence="2" type="ORF">CKO42_17495</name>
</gene>
<evidence type="ECO:0000313" key="3">
    <source>
        <dbReference type="Proteomes" id="UP001138768"/>
    </source>
</evidence>
<dbReference type="SUPFAM" id="SSF53474">
    <property type="entry name" value="alpha/beta-Hydrolases"/>
    <property type="match status" value="1"/>
</dbReference>
<protein>
    <recommendedName>
        <fullName evidence="4">Alpha/beta hydrolase</fullName>
    </recommendedName>
</protein>
<evidence type="ECO:0000256" key="1">
    <source>
        <dbReference type="SAM" id="SignalP"/>
    </source>
</evidence>
<reference evidence="2 3" key="1">
    <citation type="journal article" date="2020" name="Microorganisms">
        <title>Osmotic Adaptation and Compatible Solute Biosynthesis of Phototrophic Bacteria as Revealed from Genome Analyses.</title>
        <authorList>
            <person name="Imhoff J.F."/>
            <person name="Rahn T."/>
            <person name="Kunzel S."/>
            <person name="Keller A."/>
            <person name="Neulinger S.C."/>
        </authorList>
    </citation>
    <scope>NUCLEOTIDE SEQUENCE [LARGE SCALE GENOMIC DNA]</scope>
    <source>
        <strain evidence="2 3">DSM 25653</strain>
    </source>
</reference>
<dbReference type="Proteomes" id="UP001138768">
    <property type="component" value="Unassembled WGS sequence"/>
</dbReference>
<feature type="signal peptide" evidence="1">
    <location>
        <begin position="1"/>
        <end position="15"/>
    </location>
</feature>
<accession>A0A9X0WAR8</accession>
<proteinExistence type="predicted"/>
<keyword evidence="1" id="KW-0732">Signal</keyword>